<dbReference type="OMA" id="VWICHAV"/>
<dbReference type="VEuPathDB" id="TriTrypDB:BSAL_52505"/>
<keyword evidence="2" id="KW-0732">Signal</keyword>
<gene>
    <name evidence="3" type="ORF">BSAL_52505</name>
</gene>
<feature type="signal peptide" evidence="2">
    <location>
        <begin position="1"/>
        <end position="26"/>
    </location>
</feature>
<proteinExistence type="predicted"/>
<feature type="transmembrane region" description="Helical" evidence="1">
    <location>
        <begin position="262"/>
        <end position="287"/>
    </location>
</feature>
<dbReference type="AlphaFoldDB" id="A0A0S4II51"/>
<reference evidence="4" key="1">
    <citation type="submission" date="2015-09" db="EMBL/GenBank/DDBJ databases">
        <authorList>
            <consortium name="Pathogen Informatics"/>
        </authorList>
    </citation>
    <scope>NUCLEOTIDE SEQUENCE [LARGE SCALE GENOMIC DNA]</scope>
    <source>
        <strain evidence="4">Lake Konstanz</strain>
    </source>
</reference>
<name>A0A0S4II51_BODSA</name>
<keyword evidence="1" id="KW-1133">Transmembrane helix</keyword>
<feature type="transmembrane region" description="Helical" evidence="1">
    <location>
        <begin position="121"/>
        <end position="139"/>
    </location>
</feature>
<keyword evidence="4" id="KW-1185">Reference proteome</keyword>
<feature type="chain" id="PRO_5006621356" evidence="2">
    <location>
        <begin position="27"/>
        <end position="535"/>
    </location>
</feature>
<dbReference type="EMBL" id="CYKH01000083">
    <property type="protein sequence ID" value="CUE70583.1"/>
    <property type="molecule type" value="Genomic_DNA"/>
</dbReference>
<keyword evidence="1" id="KW-0472">Membrane</keyword>
<evidence type="ECO:0000313" key="4">
    <source>
        <dbReference type="Proteomes" id="UP000051952"/>
    </source>
</evidence>
<evidence type="ECO:0000313" key="3">
    <source>
        <dbReference type="EMBL" id="CUE70583.1"/>
    </source>
</evidence>
<evidence type="ECO:0000256" key="2">
    <source>
        <dbReference type="SAM" id="SignalP"/>
    </source>
</evidence>
<feature type="transmembrane region" description="Helical" evidence="1">
    <location>
        <begin position="228"/>
        <end position="250"/>
    </location>
</feature>
<organism evidence="3 4">
    <name type="scientific">Bodo saltans</name>
    <name type="common">Flagellated protozoan</name>
    <dbReference type="NCBI Taxonomy" id="75058"/>
    <lineage>
        <taxon>Eukaryota</taxon>
        <taxon>Discoba</taxon>
        <taxon>Euglenozoa</taxon>
        <taxon>Kinetoplastea</taxon>
        <taxon>Metakinetoplastina</taxon>
        <taxon>Eubodonida</taxon>
        <taxon>Bodonidae</taxon>
        <taxon>Bodo</taxon>
    </lineage>
</organism>
<protein>
    <submittedName>
        <fullName evidence="3">Membrane-associated protein, putative</fullName>
    </submittedName>
</protein>
<feature type="transmembrane region" description="Helical" evidence="1">
    <location>
        <begin position="56"/>
        <end position="76"/>
    </location>
</feature>
<accession>A0A0S4II51</accession>
<dbReference type="Proteomes" id="UP000051952">
    <property type="component" value="Unassembled WGS sequence"/>
</dbReference>
<keyword evidence="1" id="KW-0812">Transmembrane</keyword>
<sequence>MSTSFVSSMIAAVTLTLASLASVVAAQGSTTAQADLRIANCKIGATDLDQCDTTGYVIRVAVFSAPGLIVAAFFILATPLYLIGKYCCNCCGGRDQRPNFCCPAEDLAAIYDKGDILRPKIILLITLLAAIGAFIWGYVGGGKLESGLVDFGDEISNIPVLLRAQLDAMNVALTVQVYTASSDSTSTVALLSEPSYVNIMTEANKTLGELNDLVGDNIGAAQDKVKQYSFIVFVFFAIPAVILIIGGIFAVCNIRRFGPMTLVWLCFLFGTLVWICHAVFCMGSMVVSDACVEIHGVAYEQQNVLPALVGCKNSMFDSFINNFDTLRTDYTQNLCNAITPYCYDTTQTPAQNVAAKQVLVCPSPMDCTTVTFGQMAVWMETAFYTKKEIADMDGATTQSDGYRCTTPANLYSCYLDVCNSDCTLVNGSLSVIGKQAKQFWSLYQVDRKISNVIDTQASQYANCDSLFTIMIAPMDPSCKTIAKALIADRQASGLLGLCMIAAVFCLAWGAKRFISLDEAGVPQEDKANQVQDMQT</sequence>
<evidence type="ECO:0000256" key="1">
    <source>
        <dbReference type="SAM" id="Phobius"/>
    </source>
</evidence>
<dbReference type="OrthoDB" id="251430at2759"/>